<keyword evidence="1" id="KW-0812">Transmembrane</keyword>
<dbReference type="EMBL" id="DXBM01000050">
    <property type="protein sequence ID" value="HIZ46622.1"/>
    <property type="molecule type" value="Genomic_DNA"/>
</dbReference>
<reference evidence="2" key="1">
    <citation type="journal article" date="2021" name="PeerJ">
        <title>Extensive microbial diversity within the chicken gut microbiome revealed by metagenomics and culture.</title>
        <authorList>
            <person name="Gilroy R."/>
            <person name="Ravi A."/>
            <person name="Getino M."/>
            <person name="Pursley I."/>
            <person name="Horton D.L."/>
            <person name="Alikhan N.F."/>
            <person name="Baker D."/>
            <person name="Gharbi K."/>
            <person name="Hall N."/>
            <person name="Watson M."/>
            <person name="Adriaenssens E.M."/>
            <person name="Foster-Nyarko E."/>
            <person name="Jarju S."/>
            <person name="Secka A."/>
            <person name="Antonio M."/>
            <person name="Oren A."/>
            <person name="Chaudhuri R.R."/>
            <person name="La Ragione R."/>
            <person name="Hildebrand F."/>
            <person name="Pallen M.J."/>
        </authorList>
    </citation>
    <scope>NUCLEOTIDE SEQUENCE</scope>
    <source>
        <strain evidence="2">ChiHjej12B11-14209</strain>
    </source>
</reference>
<dbReference type="AlphaFoldDB" id="A0A9D2F052"/>
<organism evidence="2 3">
    <name type="scientific">Candidatus Olsenella pullistercoris</name>
    <dbReference type="NCBI Taxonomy" id="2838712"/>
    <lineage>
        <taxon>Bacteria</taxon>
        <taxon>Bacillati</taxon>
        <taxon>Actinomycetota</taxon>
        <taxon>Coriobacteriia</taxon>
        <taxon>Coriobacteriales</taxon>
        <taxon>Atopobiaceae</taxon>
        <taxon>Olsenella</taxon>
    </lineage>
</organism>
<keyword evidence="1" id="KW-1133">Transmembrane helix</keyword>
<protein>
    <submittedName>
        <fullName evidence="2">Uncharacterized protein</fullName>
    </submittedName>
</protein>
<feature type="transmembrane region" description="Helical" evidence="1">
    <location>
        <begin position="12"/>
        <end position="33"/>
    </location>
</feature>
<feature type="transmembrane region" description="Helical" evidence="1">
    <location>
        <begin position="45"/>
        <end position="69"/>
    </location>
</feature>
<name>A0A9D2F052_9ACTN</name>
<comment type="caution">
    <text evidence="2">The sequence shown here is derived from an EMBL/GenBank/DDBJ whole genome shotgun (WGS) entry which is preliminary data.</text>
</comment>
<gene>
    <name evidence="2" type="ORF">IAA19_06340</name>
</gene>
<evidence type="ECO:0000256" key="1">
    <source>
        <dbReference type="SAM" id="Phobius"/>
    </source>
</evidence>
<feature type="transmembrane region" description="Helical" evidence="1">
    <location>
        <begin position="107"/>
        <end position="125"/>
    </location>
</feature>
<dbReference type="Proteomes" id="UP000824062">
    <property type="component" value="Unassembled WGS sequence"/>
</dbReference>
<keyword evidence="1" id="KW-0472">Membrane</keyword>
<evidence type="ECO:0000313" key="3">
    <source>
        <dbReference type="Proteomes" id="UP000824062"/>
    </source>
</evidence>
<evidence type="ECO:0000313" key="2">
    <source>
        <dbReference type="EMBL" id="HIZ46622.1"/>
    </source>
</evidence>
<reference evidence="2" key="2">
    <citation type="submission" date="2021-04" db="EMBL/GenBank/DDBJ databases">
        <authorList>
            <person name="Gilroy R."/>
        </authorList>
    </citation>
    <scope>NUCLEOTIDE SEQUENCE</scope>
    <source>
        <strain evidence="2">ChiHjej12B11-14209</strain>
    </source>
</reference>
<sequence>MSSDCKIVRGISLFLCFVGVVSVAAAVIMFLYAPSAGLASEDDVLIAQVSAGVLLAVGLLDLVCGVMGARLSKTPAKLKPFVWAACAVCVVNIVTIIRSVAENSLDLVWVNALYAATAFAAIVYASRALKAAGDN</sequence>
<feature type="transmembrane region" description="Helical" evidence="1">
    <location>
        <begin position="81"/>
        <end position="101"/>
    </location>
</feature>
<accession>A0A9D2F052</accession>
<proteinExistence type="predicted"/>